<feature type="region of interest" description="Disordered" evidence="3">
    <location>
        <begin position="322"/>
        <end position="351"/>
    </location>
</feature>
<evidence type="ECO:0000313" key="6">
    <source>
        <dbReference type="EMBL" id="SFG36977.1"/>
    </source>
</evidence>
<evidence type="ECO:0000313" key="7">
    <source>
        <dbReference type="Proteomes" id="UP000198661"/>
    </source>
</evidence>
<evidence type="ECO:0000259" key="5">
    <source>
        <dbReference type="Pfam" id="PF24568"/>
    </source>
</evidence>
<dbReference type="GO" id="GO:0004222">
    <property type="term" value="F:metalloendopeptidase activity"/>
    <property type="evidence" value="ECO:0007669"/>
    <property type="project" value="TreeGrafter"/>
</dbReference>
<dbReference type="Gene3D" id="2.70.70.10">
    <property type="entry name" value="Glucose Permease (Domain IIA)"/>
    <property type="match status" value="1"/>
</dbReference>
<keyword evidence="7" id="KW-1185">Reference proteome</keyword>
<dbReference type="PANTHER" id="PTHR21666:SF270">
    <property type="entry name" value="MUREIN HYDROLASE ACTIVATOR ENVC"/>
    <property type="match status" value="1"/>
</dbReference>
<dbReference type="PANTHER" id="PTHR21666">
    <property type="entry name" value="PEPTIDASE-RELATED"/>
    <property type="match status" value="1"/>
</dbReference>
<accession>A0A1I2REE7</accession>
<proteinExistence type="predicted"/>
<dbReference type="InterPro" id="IPR057309">
    <property type="entry name" value="PcsB_CC"/>
</dbReference>
<feature type="coiled-coil region" evidence="2">
    <location>
        <begin position="32"/>
        <end position="101"/>
    </location>
</feature>
<dbReference type="Gene3D" id="6.10.250.3150">
    <property type="match status" value="1"/>
</dbReference>
<dbReference type="SUPFAM" id="SSF51261">
    <property type="entry name" value="Duplicated hybrid motif"/>
    <property type="match status" value="1"/>
</dbReference>
<organism evidence="6 7">
    <name type="scientific">Planifilum fulgidum</name>
    <dbReference type="NCBI Taxonomy" id="201973"/>
    <lineage>
        <taxon>Bacteria</taxon>
        <taxon>Bacillati</taxon>
        <taxon>Bacillota</taxon>
        <taxon>Bacilli</taxon>
        <taxon>Bacillales</taxon>
        <taxon>Thermoactinomycetaceae</taxon>
        <taxon>Planifilum</taxon>
    </lineage>
</organism>
<feature type="domain" description="M23ase beta-sheet core" evidence="4">
    <location>
        <begin position="251"/>
        <end position="347"/>
    </location>
</feature>
<dbReference type="AlphaFoldDB" id="A0A1I2REE7"/>
<dbReference type="CDD" id="cd12797">
    <property type="entry name" value="M23_peptidase"/>
    <property type="match status" value="1"/>
</dbReference>
<evidence type="ECO:0000256" key="3">
    <source>
        <dbReference type="SAM" id="MobiDB-lite"/>
    </source>
</evidence>
<feature type="coiled-coil region" evidence="2">
    <location>
        <begin position="155"/>
        <end position="212"/>
    </location>
</feature>
<dbReference type="InterPro" id="IPR011055">
    <property type="entry name" value="Dup_hybrid_motif"/>
</dbReference>
<evidence type="ECO:0000259" key="4">
    <source>
        <dbReference type="Pfam" id="PF01551"/>
    </source>
</evidence>
<dbReference type="EMBL" id="FOOK01000029">
    <property type="protein sequence ID" value="SFG36977.1"/>
    <property type="molecule type" value="Genomic_DNA"/>
</dbReference>
<dbReference type="InterPro" id="IPR016047">
    <property type="entry name" value="M23ase_b-sheet_dom"/>
</dbReference>
<reference evidence="7" key="1">
    <citation type="submission" date="2016-10" db="EMBL/GenBank/DDBJ databases">
        <authorList>
            <person name="Varghese N."/>
            <person name="Submissions S."/>
        </authorList>
    </citation>
    <scope>NUCLEOTIDE SEQUENCE [LARGE SCALE GENOMIC DNA]</scope>
    <source>
        <strain evidence="7">DSM 44945</strain>
    </source>
</reference>
<dbReference type="STRING" id="201973.SAMN04488025_12910"/>
<dbReference type="InterPro" id="IPR050570">
    <property type="entry name" value="Cell_wall_metabolism_enzyme"/>
</dbReference>
<feature type="compositionally biased region" description="Polar residues" evidence="3">
    <location>
        <begin position="342"/>
        <end position="351"/>
    </location>
</feature>
<dbReference type="Proteomes" id="UP000198661">
    <property type="component" value="Unassembled WGS sequence"/>
</dbReference>
<dbReference type="OrthoDB" id="9805070at2"/>
<evidence type="ECO:0000256" key="1">
    <source>
        <dbReference type="ARBA" id="ARBA00022729"/>
    </source>
</evidence>
<dbReference type="RefSeq" id="WP_092040191.1">
    <property type="nucleotide sequence ID" value="NZ_FOOK01000029.1"/>
</dbReference>
<dbReference type="Pfam" id="PF01551">
    <property type="entry name" value="Peptidase_M23"/>
    <property type="match status" value="1"/>
</dbReference>
<evidence type="ECO:0000256" key="2">
    <source>
        <dbReference type="SAM" id="Coils"/>
    </source>
</evidence>
<dbReference type="Pfam" id="PF24568">
    <property type="entry name" value="CC_PcsB"/>
    <property type="match status" value="1"/>
</dbReference>
<sequence>MKRTWLTILLVFSLALITTPLPDGWVWADNKVEKAKEELKNIRKDKKDVQEKLEKVKKDIEKQKKTLNELEKDLYDTEKKIDKIEKELDLLKDQLGKREELFKNRIRRMYQRGEMGYMTALLEADSFREFLDKFEALRLLVKQDHSVLEGYFKTKEKFESEKRKLTALQEEQKEKRDKVKKKYDKLASTMKKHEKELAKLEHEEELKEAEIQRITYLTSNTGNFAYGGGPLAWPANSRRINSPYGPRGGRYHYGIDIDGNLGDPIYAAASGIVKESRPASGYGWVIVIDHGSGLTTVYGHMYSSTVLVSTGQRVSKGQRIASIGNNGRSTGPHLHFEVRKNGSPQNPMNYY</sequence>
<keyword evidence="1" id="KW-0732">Signal</keyword>
<protein>
    <submittedName>
        <fullName evidence="6">Septal ring factor EnvC, activator of murein hydrolases AmiA and AmiB</fullName>
    </submittedName>
</protein>
<keyword evidence="6" id="KW-0378">Hydrolase</keyword>
<name>A0A1I2REE7_9BACL</name>
<feature type="domain" description="Peptidoglycan hydrolase PcsB coiled-coil" evidence="5">
    <location>
        <begin position="91"/>
        <end position="160"/>
    </location>
</feature>
<gene>
    <name evidence="6" type="ORF">SAMN04488025_12910</name>
</gene>
<keyword evidence="2" id="KW-0175">Coiled coil</keyword>